<organism evidence="6">
    <name type="scientific">Picea sitchensis</name>
    <name type="common">Sitka spruce</name>
    <name type="synonym">Pinus sitchensis</name>
    <dbReference type="NCBI Taxonomy" id="3332"/>
    <lineage>
        <taxon>Eukaryota</taxon>
        <taxon>Viridiplantae</taxon>
        <taxon>Streptophyta</taxon>
        <taxon>Embryophyta</taxon>
        <taxon>Tracheophyta</taxon>
        <taxon>Spermatophyta</taxon>
        <taxon>Pinopsida</taxon>
        <taxon>Pinidae</taxon>
        <taxon>Conifers I</taxon>
        <taxon>Pinales</taxon>
        <taxon>Pinaceae</taxon>
        <taxon>Picea</taxon>
    </lineage>
</organism>
<feature type="compositionally biased region" description="Basic and acidic residues" evidence="5">
    <location>
        <begin position="66"/>
        <end position="77"/>
    </location>
</feature>
<protein>
    <recommendedName>
        <fullName evidence="4">FRIGIDA-like protein</fullName>
    </recommendedName>
</protein>
<evidence type="ECO:0000313" key="6">
    <source>
        <dbReference type="EMBL" id="ABR17986.1"/>
    </source>
</evidence>
<keyword evidence="2 4" id="KW-0221">Differentiation</keyword>
<reference evidence="6" key="1">
    <citation type="submission" date="2007-06" db="EMBL/GenBank/DDBJ databases">
        <title>Full length cDNA sequences from Sitka Spruce (Picea sitchensis).</title>
        <authorList>
            <person name="Ralph S.G."/>
            <person name="Chun H.E."/>
            <person name="Liao N."/>
            <person name="Ali J."/>
            <person name="Reid K."/>
            <person name="Kolosova N."/>
            <person name="Cooper N."/>
            <person name="Cullis C."/>
            <person name="Jancsik S."/>
            <person name="Moore R."/>
            <person name="Mayo M."/>
            <person name="Wagner S."/>
            <person name="Holt R.A."/>
            <person name="Jones S.J.M."/>
            <person name="Marra M.A."/>
            <person name="Ritland C.E."/>
            <person name="Ritland K."/>
            <person name="Bohlmann J."/>
        </authorList>
    </citation>
    <scope>NUCLEOTIDE SEQUENCE</scope>
    <source>
        <tissue evidence="6">Bark</tissue>
    </source>
</reference>
<keyword evidence="4" id="KW-0217">Developmental protein</keyword>
<proteinExistence type="evidence at transcript level"/>
<evidence type="ECO:0000256" key="4">
    <source>
        <dbReference type="RuleBase" id="RU364012"/>
    </source>
</evidence>
<dbReference type="EMBL" id="EF678216">
    <property type="protein sequence ID" value="ABR17986.1"/>
    <property type="molecule type" value="mRNA"/>
</dbReference>
<feature type="compositionally biased region" description="Polar residues" evidence="5">
    <location>
        <begin position="96"/>
        <end position="106"/>
    </location>
</feature>
<evidence type="ECO:0000256" key="1">
    <source>
        <dbReference type="ARBA" id="ARBA00008956"/>
    </source>
</evidence>
<feature type="region of interest" description="Disordered" evidence="5">
    <location>
        <begin position="556"/>
        <end position="577"/>
    </location>
</feature>
<evidence type="ECO:0000256" key="5">
    <source>
        <dbReference type="SAM" id="MobiDB-lite"/>
    </source>
</evidence>
<dbReference type="AlphaFoldDB" id="B8LQQ6"/>
<dbReference type="Pfam" id="PF07899">
    <property type="entry name" value="Frigida"/>
    <property type="match status" value="1"/>
</dbReference>
<dbReference type="GO" id="GO:0030154">
    <property type="term" value="P:cell differentiation"/>
    <property type="evidence" value="ECO:0007669"/>
    <property type="project" value="UniProtKB-KW"/>
</dbReference>
<name>B8LQQ6_PICSI</name>
<keyword evidence="3 4" id="KW-0287">Flowering</keyword>
<comment type="similarity">
    <text evidence="1 4">Belongs to the Frigida family.</text>
</comment>
<evidence type="ECO:0000256" key="2">
    <source>
        <dbReference type="ARBA" id="ARBA00022782"/>
    </source>
</evidence>
<dbReference type="PANTHER" id="PTHR31791">
    <property type="entry name" value="FRIGIDA-LIKE PROTEIN 3-RELATED"/>
    <property type="match status" value="1"/>
</dbReference>
<evidence type="ECO:0000256" key="3">
    <source>
        <dbReference type="ARBA" id="ARBA00023089"/>
    </source>
</evidence>
<dbReference type="OMA" id="GTQGIYR"/>
<feature type="region of interest" description="Disordered" evidence="5">
    <location>
        <begin position="66"/>
        <end position="112"/>
    </location>
</feature>
<dbReference type="InterPro" id="IPR012474">
    <property type="entry name" value="Frigida"/>
</dbReference>
<sequence>MSVASSISAAMDAEASKKERLHKEFLELQLHSSALVNFTVQWKELEDHFNELEKLMQKRFEEFGRKGTENEKEKKSAAENSTGIPNKTSEKKSVAEKSTGNPNKTSPALKDDVKPRPQLKFLCEKMDGEGLKKFLADSRSDITEIPNEVPAALRCAPDPAKLVLQTLEGFYPAGNGGELCMGRGLQRYACNLLLESLPFVLSPDEVSSEAKKDAQKIAAAWKSKHSVNPEYPTNTQEAKAFLQLLASYGISKEFKDDDLCELVLCISPLPKAHEFCHALQITHTIPDIVEKLRSRRKYLDAIYYAYAFGLVEKITPIPLLKAYLEDEKKKSEELVQKGKDVGAQNTATSREIASLNTIIKFIELHKLESQMSIEDLQKRVGQLQRTMSERKRQAKAIKSSLTKRARLSSGAGVVAGAGVASGVGAVAGAGVASGVGAGVASGVGAVAVAGPLLPKPSPQSAFALSSTSAMLPKPTPPSTFAISNSSDLYRPAPDASIPSYNLPGQGVYDRGTQGIYRSAYDIGSNPSSLPRSHLYPSDSLQSSLYGVGSFRGSTNYGSYNSDSGVPPATSYQSSYLR</sequence>
<accession>B8LQQ6</accession>
<dbReference type="PANTHER" id="PTHR31791:SF47">
    <property type="entry name" value="INACTIVE FRIGIDA-LIKE PROTEIN 2"/>
    <property type="match status" value="1"/>
</dbReference>